<dbReference type="Pfam" id="PF23374">
    <property type="entry name" value="Fn3_arc"/>
    <property type="match status" value="1"/>
</dbReference>
<dbReference type="KEGG" id="hdf:AArcSl_0873"/>
<reference evidence="5" key="1">
    <citation type="submission" date="2017-11" db="EMBL/GenBank/DDBJ databases">
        <title>Phenotypic and genomic properties of facultatively anaerobic sulfur-reducing natronoarchaea from hypersaline soda lakes.</title>
        <authorList>
            <person name="Sorokin D.Y."/>
            <person name="Kublanov I.V."/>
            <person name="Roman P."/>
            <person name="Sinninghe Damste J.S."/>
            <person name="Golyshin P.N."/>
            <person name="Rojo D."/>
            <person name="Ciordia S."/>
            <person name="Mena M.D.C."/>
            <person name="Ferrer M."/>
            <person name="Messina E."/>
            <person name="Smedile F."/>
            <person name="La Spada G."/>
            <person name="La Cono V."/>
            <person name="Yakimov M.M."/>
        </authorList>
    </citation>
    <scope>NUCLEOTIDE SEQUENCE [LARGE SCALE GENOMIC DNA]</scope>
    <source>
        <strain evidence="5">AArc-Sl</strain>
    </source>
</reference>
<gene>
    <name evidence="4" type="ORF">AArcSl_0873</name>
</gene>
<dbReference type="InterPro" id="IPR055520">
    <property type="entry name" value="DUF7094"/>
</dbReference>
<evidence type="ECO:0000259" key="2">
    <source>
        <dbReference type="Pfam" id="PF23375"/>
    </source>
</evidence>
<protein>
    <submittedName>
        <fullName evidence="4">Uncharacterized protein</fullName>
    </submittedName>
</protein>
<proteinExistence type="predicted"/>
<dbReference type="InterPro" id="IPR055522">
    <property type="entry name" value="DUF7096"/>
</dbReference>
<feature type="domain" description="DUF7096" evidence="3">
    <location>
        <begin position="2"/>
        <end position="229"/>
    </location>
</feature>
<dbReference type="Proteomes" id="UP000263012">
    <property type="component" value="Chromosome"/>
</dbReference>
<name>A0A343THE4_9EURY</name>
<dbReference type="InterPro" id="IPR008969">
    <property type="entry name" value="CarboxyPept-like_regulatory"/>
</dbReference>
<evidence type="ECO:0000313" key="5">
    <source>
        <dbReference type="Proteomes" id="UP000263012"/>
    </source>
</evidence>
<dbReference type="InterPro" id="IPR056397">
    <property type="entry name" value="Fn3_arc"/>
</dbReference>
<accession>A0A343THE4</accession>
<evidence type="ECO:0000259" key="3">
    <source>
        <dbReference type="Pfam" id="PF23379"/>
    </source>
</evidence>
<dbReference type="AlphaFoldDB" id="A0A343THE4"/>
<dbReference type="SUPFAM" id="SSF49464">
    <property type="entry name" value="Carboxypeptidase regulatory domain-like"/>
    <property type="match status" value="1"/>
</dbReference>
<dbReference type="Pfam" id="PF23379">
    <property type="entry name" value="DUF7096"/>
    <property type="match status" value="1"/>
</dbReference>
<dbReference type="GeneID" id="37877218"/>
<dbReference type="Pfam" id="PF23375">
    <property type="entry name" value="DUF7094"/>
    <property type="match status" value="1"/>
</dbReference>
<organism evidence="4 5">
    <name type="scientific">Halalkaliarchaeum desulfuricum</name>
    <dbReference type="NCBI Taxonomy" id="2055893"/>
    <lineage>
        <taxon>Archaea</taxon>
        <taxon>Methanobacteriati</taxon>
        <taxon>Methanobacteriota</taxon>
        <taxon>Stenosarchaea group</taxon>
        <taxon>Halobacteria</taxon>
        <taxon>Halobacteriales</taxon>
        <taxon>Haloferacaceae</taxon>
        <taxon>Halalkaliarchaeum</taxon>
    </lineage>
</organism>
<dbReference type="EMBL" id="CP025066">
    <property type="protein sequence ID" value="AUX08516.1"/>
    <property type="molecule type" value="Genomic_DNA"/>
</dbReference>
<feature type="domain" description="Fibronectin-III type-like" evidence="1">
    <location>
        <begin position="345"/>
        <end position="423"/>
    </location>
</feature>
<sequence>MAAPILLSVLLVVATAGVGAFAPDANGEQPAIEAGDDVPPPDASIAAVGAETGQLTAPDDYTRQLEPRGENATRVLGIPDDDVDSSDVRREHADIGPAVGYGTDATGMEIKTESIERQIESIEETDERQRQILAEISEIEQREITLNGRERTAVEAYSTGEIDARELVVRLARVSMEAQILRERLEMLGEQADETPDFSVDARANNIDFQLRTYDGPVRNHAKGILEGEHPSERVFVESGGDAVVLSMIHDGEYVREAKVPDRQDRSTTGSMELEGAESVTFGSYPEIAATREGADSIGSDGLFIVQVPHAGGELTTFVDGGSEQVFIDHQRIPLDDTIGQVPVSDVQEGLNVTVDRSYPGGPVRVTVLDVETDEPVIGATVTVGDAVQSETVGTTDIDGQHWVVSPRDPFLLTVLGEDTTVARLEIQPTETPHIEAYQLENETD</sequence>
<dbReference type="RefSeq" id="WP_119815566.1">
    <property type="nucleotide sequence ID" value="NZ_CP025066.1"/>
</dbReference>
<feature type="domain" description="DUF7094" evidence="2">
    <location>
        <begin position="235"/>
        <end position="337"/>
    </location>
</feature>
<evidence type="ECO:0000313" key="4">
    <source>
        <dbReference type="EMBL" id="AUX08516.1"/>
    </source>
</evidence>
<evidence type="ECO:0000259" key="1">
    <source>
        <dbReference type="Pfam" id="PF23374"/>
    </source>
</evidence>
<dbReference type="OrthoDB" id="201701at2157"/>
<keyword evidence="5" id="KW-1185">Reference proteome</keyword>